<dbReference type="InterPro" id="IPR013126">
    <property type="entry name" value="Hsp_70_fam"/>
</dbReference>
<name>A0ABT1LAM2_9HYPH</name>
<evidence type="ECO:0000256" key="1">
    <source>
        <dbReference type="ARBA" id="ARBA00007381"/>
    </source>
</evidence>
<sequence>MPQLSIGLDFGTSNTVLALAAGGDSKVVTFDHRGESLTGFISALCFWQQRVKGIQTARVEAGPWAVDEFLEGLDAHRFMQSFKSFAASATFRDTRILGAAYAFEDLLATFLKIVFRHARLETGGARLVVGRPVRFAGANPDAALAMRRYRDAFARAGLEGARFVYEPVAAAFHFARRLERDATVLVADFGGGTSDFSVMRFEKTTASRARALGHAGVGIAGDTFDHRIIDHVVSPRLGKGTSYRSFGKTLAIPVHYFANFARWNHLALMKSNGDLKELRELIRSATAPDRLAAFAELIEHDLGFPLYRAVSRAKTALSSAESADFAFRVGDVDLSATIARAQFEEWIADDLQRIRDTVSQALRAANVTQGGIERVFLTGGSSFVPAVRRIFSESFGEERLVSSDQFESIASGLALIGQSPDIGDWTAEEEG</sequence>
<dbReference type="Gene3D" id="3.90.640.10">
    <property type="entry name" value="Actin, Chain A, domain 4"/>
    <property type="match status" value="2"/>
</dbReference>
<keyword evidence="5" id="KW-1185">Reference proteome</keyword>
<dbReference type="Proteomes" id="UP001205890">
    <property type="component" value="Unassembled WGS sequence"/>
</dbReference>
<keyword evidence="3" id="KW-0067">ATP-binding</keyword>
<dbReference type="EMBL" id="JANCLU010000006">
    <property type="protein sequence ID" value="MCP8938537.1"/>
    <property type="molecule type" value="Genomic_DNA"/>
</dbReference>
<dbReference type="PROSITE" id="PS01036">
    <property type="entry name" value="HSP70_3"/>
    <property type="match status" value="1"/>
</dbReference>
<evidence type="ECO:0000256" key="2">
    <source>
        <dbReference type="ARBA" id="ARBA00022741"/>
    </source>
</evidence>
<dbReference type="CDD" id="cd10231">
    <property type="entry name" value="ASKHA_NBD_HSP70_YegD-like"/>
    <property type="match status" value="1"/>
</dbReference>
<dbReference type="SUPFAM" id="SSF53067">
    <property type="entry name" value="Actin-like ATPase domain"/>
    <property type="match status" value="2"/>
</dbReference>
<dbReference type="PANTHER" id="PTHR19375">
    <property type="entry name" value="HEAT SHOCK PROTEIN 70KDA"/>
    <property type="match status" value="1"/>
</dbReference>
<dbReference type="Pfam" id="PF00012">
    <property type="entry name" value="HSP70"/>
    <property type="match status" value="2"/>
</dbReference>
<evidence type="ECO:0000256" key="3">
    <source>
        <dbReference type="ARBA" id="ARBA00022840"/>
    </source>
</evidence>
<dbReference type="InterPro" id="IPR042054">
    <property type="entry name" value="YegD-like"/>
</dbReference>
<comment type="caution">
    <text evidence="4">The sequence shown here is derived from an EMBL/GenBank/DDBJ whole genome shotgun (WGS) entry which is preliminary data.</text>
</comment>
<comment type="similarity">
    <text evidence="1">Belongs to the heat shock protein 70 family.</text>
</comment>
<dbReference type="Gene3D" id="3.30.420.40">
    <property type="match status" value="3"/>
</dbReference>
<gene>
    <name evidence="4" type="ORF">NK718_08425</name>
</gene>
<evidence type="ECO:0000313" key="5">
    <source>
        <dbReference type="Proteomes" id="UP001205890"/>
    </source>
</evidence>
<keyword evidence="2" id="KW-0547">Nucleotide-binding</keyword>
<accession>A0ABT1LAM2</accession>
<dbReference type="InterPro" id="IPR043129">
    <property type="entry name" value="ATPase_NBD"/>
</dbReference>
<dbReference type="RefSeq" id="WP_254740564.1">
    <property type="nucleotide sequence ID" value="NZ_JANCLU010000006.1"/>
</dbReference>
<evidence type="ECO:0000313" key="4">
    <source>
        <dbReference type="EMBL" id="MCP8938537.1"/>
    </source>
</evidence>
<reference evidence="4 5" key="1">
    <citation type="submission" date="2022-07" db="EMBL/GenBank/DDBJ databases">
        <authorList>
            <person name="Li W.-J."/>
            <person name="Deng Q.-Q."/>
        </authorList>
    </citation>
    <scope>NUCLEOTIDE SEQUENCE [LARGE SCALE GENOMIC DNA]</scope>
    <source>
        <strain evidence="4 5">SYSU M60028</strain>
    </source>
</reference>
<organism evidence="4 5">
    <name type="scientific">Alsobacter ponti</name>
    <dbReference type="NCBI Taxonomy" id="2962936"/>
    <lineage>
        <taxon>Bacteria</taxon>
        <taxon>Pseudomonadati</taxon>
        <taxon>Pseudomonadota</taxon>
        <taxon>Alphaproteobacteria</taxon>
        <taxon>Hyphomicrobiales</taxon>
        <taxon>Alsobacteraceae</taxon>
        <taxon>Alsobacter</taxon>
    </lineage>
</organism>
<dbReference type="InterPro" id="IPR018181">
    <property type="entry name" value="Heat_shock_70_CS"/>
</dbReference>
<protein>
    <submittedName>
        <fullName evidence="4">Hsp70 family protein</fullName>
    </submittedName>
</protein>
<proteinExistence type="inferred from homology"/>